<dbReference type="GO" id="GO:0044718">
    <property type="term" value="P:siderophore transmembrane transport"/>
    <property type="evidence" value="ECO:0007669"/>
    <property type="project" value="TreeGrafter"/>
</dbReference>
<evidence type="ECO:0000256" key="8">
    <source>
        <dbReference type="ARBA" id="ARBA00023237"/>
    </source>
</evidence>
<reference evidence="14" key="1">
    <citation type="submission" date="2020-05" db="EMBL/GenBank/DDBJ databases">
        <title>Fertoebacter nigrum gen. nov., sp. nov., a new member of the family Rhodobacteraceae.</title>
        <authorList>
            <person name="Szuroczki S."/>
            <person name="Abbaszade G."/>
            <person name="Buni D."/>
            <person name="Schumann P."/>
            <person name="Toth E."/>
        </authorList>
    </citation>
    <scope>NUCLEOTIDE SEQUENCE</scope>
    <source>
        <strain evidence="14">RG-N-1a</strain>
    </source>
</reference>
<comment type="similarity">
    <text evidence="2 9 10">Belongs to the TonB-dependent receptor family.</text>
</comment>
<dbReference type="Gene3D" id="2.170.130.10">
    <property type="entry name" value="TonB-dependent receptor, plug domain"/>
    <property type="match status" value="1"/>
</dbReference>
<name>A0A8X8KS88_9RHOB</name>
<dbReference type="Gene3D" id="2.40.170.20">
    <property type="entry name" value="TonB-dependent receptor, beta-barrel domain"/>
    <property type="match status" value="1"/>
</dbReference>
<proteinExistence type="inferred from homology"/>
<dbReference type="InterPro" id="IPR012910">
    <property type="entry name" value="Plug_dom"/>
</dbReference>
<evidence type="ECO:0000256" key="5">
    <source>
        <dbReference type="ARBA" id="ARBA00022692"/>
    </source>
</evidence>
<keyword evidence="6 10" id="KW-0798">TonB box</keyword>
<evidence type="ECO:0000313" key="14">
    <source>
        <dbReference type="EMBL" id="NUB46177.1"/>
    </source>
</evidence>
<evidence type="ECO:0000256" key="7">
    <source>
        <dbReference type="ARBA" id="ARBA00023136"/>
    </source>
</evidence>
<feature type="domain" description="TonB-dependent receptor-like beta-barrel" evidence="12">
    <location>
        <begin position="256"/>
        <end position="685"/>
    </location>
</feature>
<dbReference type="GO" id="GO:0009279">
    <property type="term" value="C:cell outer membrane"/>
    <property type="evidence" value="ECO:0007669"/>
    <property type="project" value="UniProtKB-SubCell"/>
</dbReference>
<dbReference type="NCBIfam" id="TIGR01785">
    <property type="entry name" value="TonB-hemin"/>
    <property type="match status" value="1"/>
</dbReference>
<keyword evidence="8 9" id="KW-0998">Cell outer membrane</keyword>
<dbReference type="InterPro" id="IPR000531">
    <property type="entry name" value="Beta-barrel_TonB"/>
</dbReference>
<keyword evidence="11" id="KW-0732">Signal</keyword>
<dbReference type="InterPro" id="IPR039426">
    <property type="entry name" value="TonB-dep_rcpt-like"/>
</dbReference>
<evidence type="ECO:0000256" key="6">
    <source>
        <dbReference type="ARBA" id="ARBA00023077"/>
    </source>
</evidence>
<keyword evidence="15" id="KW-1185">Reference proteome</keyword>
<keyword evidence="3 9" id="KW-0813">Transport</keyword>
<gene>
    <name evidence="14" type="ORF">GEU84_017420</name>
</gene>
<evidence type="ECO:0000256" key="1">
    <source>
        <dbReference type="ARBA" id="ARBA00004571"/>
    </source>
</evidence>
<dbReference type="PROSITE" id="PS52016">
    <property type="entry name" value="TONB_DEPENDENT_REC_3"/>
    <property type="match status" value="1"/>
</dbReference>
<evidence type="ECO:0000256" key="2">
    <source>
        <dbReference type="ARBA" id="ARBA00009810"/>
    </source>
</evidence>
<keyword evidence="7 9" id="KW-0472">Membrane</keyword>
<dbReference type="CDD" id="cd01347">
    <property type="entry name" value="ligand_gated_channel"/>
    <property type="match status" value="1"/>
</dbReference>
<evidence type="ECO:0000256" key="10">
    <source>
        <dbReference type="RuleBase" id="RU003357"/>
    </source>
</evidence>
<evidence type="ECO:0000256" key="4">
    <source>
        <dbReference type="ARBA" id="ARBA00022452"/>
    </source>
</evidence>
<dbReference type="InterPro" id="IPR036942">
    <property type="entry name" value="Beta-barrel_TonB_sf"/>
</dbReference>
<organism evidence="14 15">
    <name type="scientific">Fertoeibacter niger</name>
    <dbReference type="NCBI Taxonomy" id="2656921"/>
    <lineage>
        <taxon>Bacteria</taxon>
        <taxon>Pseudomonadati</taxon>
        <taxon>Pseudomonadota</taxon>
        <taxon>Alphaproteobacteria</taxon>
        <taxon>Rhodobacterales</taxon>
        <taxon>Paracoccaceae</taxon>
        <taxon>Fertoeibacter</taxon>
    </lineage>
</organism>
<sequence>MSAGQIRAPLGRLLSTVALGAMLAATPAAAQDQDEGLFTLLGRLILGTGTAKVAIDTPQAVSVLEQADLDREQATSIGDLFAAVPGVQAAGASARALGQAFNIRGIGNTEQTASEARIIVTVDGAPKFFEQYRMGSFFGDLELFKRVEVLRGPASSTLYGSGAIGGVVNFTTKDASDFLVDGSDNALRFKLGYDSNGDGMLASTIFATRVGENAEFLGALNWGSSGASEDGSGAEILGSGYDRVSGLAKGRFTFGNDADQSVTLSFSRSDSDLDDTVVAQTGGAAVPSFGTADVHTVDDTFTLAYNHAASANPLVDLDVTLSYTDTSVDKTNFSLGSFCSPGTFQVLCDNDAAYKTLSLKVENTADISSGAWDNYLTFGVQLQEQEREASSSIGALAFHPEGTDRKLGLYAQGEFVWNDRLTLIPGIRVDFGETTPGTAAAAAGATAQDDTAVSPKLAAMYRFNDSWGVFGSVARTERMPTLDELYSSEGESFSRTTGLYSAARLPSLNLEKETATTFELGATFQREGLLAEGDSLQLKATVFHNDVDDLIATTPRPTSPTPGLTPVAYYSNIRAAEIWGAEIEGSYDAENWFAQLAYSNVKSKDKDTGLTLADTPAENVALTLGAKLPQWDAVLGWRASYYDAITTSSATTSAGSYDTHDIFVTWTPDQGAFKGFNVNFAVENVFDSTYRNNLVQDNAAGRTFKLSLAKTLDW</sequence>
<evidence type="ECO:0000256" key="11">
    <source>
        <dbReference type="SAM" id="SignalP"/>
    </source>
</evidence>
<evidence type="ECO:0000313" key="15">
    <source>
        <dbReference type="Proteomes" id="UP000484076"/>
    </source>
</evidence>
<feature type="signal peptide" evidence="11">
    <location>
        <begin position="1"/>
        <end position="30"/>
    </location>
</feature>
<dbReference type="PANTHER" id="PTHR30069:SF41">
    <property type="entry name" value="HEME_HEMOPEXIN UTILIZATION PROTEIN C"/>
    <property type="match status" value="1"/>
</dbReference>
<dbReference type="InterPro" id="IPR011276">
    <property type="entry name" value="TonB_haem/Hb_rcpt"/>
</dbReference>
<comment type="subcellular location">
    <subcellularLocation>
        <location evidence="1 9">Cell outer membrane</location>
        <topology evidence="1 9">Multi-pass membrane protein</topology>
    </subcellularLocation>
</comment>
<evidence type="ECO:0000256" key="3">
    <source>
        <dbReference type="ARBA" id="ARBA00022448"/>
    </source>
</evidence>
<keyword evidence="5 9" id="KW-0812">Transmembrane</keyword>
<dbReference type="SUPFAM" id="SSF56935">
    <property type="entry name" value="Porins"/>
    <property type="match status" value="1"/>
</dbReference>
<dbReference type="GO" id="GO:0015232">
    <property type="term" value="F:heme transmembrane transporter activity"/>
    <property type="evidence" value="ECO:0007669"/>
    <property type="project" value="InterPro"/>
</dbReference>
<comment type="caution">
    <text evidence="14">The sequence shown here is derived from an EMBL/GenBank/DDBJ whole genome shotgun (WGS) entry which is preliminary data.</text>
</comment>
<dbReference type="EMBL" id="WHUT02000012">
    <property type="protein sequence ID" value="NUB46177.1"/>
    <property type="molecule type" value="Genomic_DNA"/>
</dbReference>
<dbReference type="Proteomes" id="UP000484076">
    <property type="component" value="Unassembled WGS sequence"/>
</dbReference>
<accession>A0A8X8KS88</accession>
<dbReference type="PANTHER" id="PTHR30069">
    <property type="entry name" value="TONB-DEPENDENT OUTER MEMBRANE RECEPTOR"/>
    <property type="match status" value="1"/>
</dbReference>
<feature type="domain" description="TonB-dependent receptor plug" evidence="13">
    <location>
        <begin position="55"/>
        <end position="167"/>
    </location>
</feature>
<evidence type="ECO:0000256" key="9">
    <source>
        <dbReference type="PROSITE-ProRule" id="PRU01360"/>
    </source>
</evidence>
<keyword evidence="4 9" id="KW-1134">Transmembrane beta strand</keyword>
<feature type="chain" id="PRO_5036487953" evidence="11">
    <location>
        <begin position="31"/>
        <end position="714"/>
    </location>
</feature>
<evidence type="ECO:0000259" key="13">
    <source>
        <dbReference type="Pfam" id="PF07715"/>
    </source>
</evidence>
<evidence type="ECO:0000259" key="12">
    <source>
        <dbReference type="Pfam" id="PF00593"/>
    </source>
</evidence>
<dbReference type="Pfam" id="PF00593">
    <property type="entry name" value="TonB_dep_Rec_b-barrel"/>
    <property type="match status" value="1"/>
</dbReference>
<dbReference type="Pfam" id="PF07715">
    <property type="entry name" value="Plug"/>
    <property type="match status" value="1"/>
</dbReference>
<dbReference type="AlphaFoldDB" id="A0A8X8KS88"/>
<protein>
    <submittedName>
        <fullName evidence="14">TonB-dependent receptor</fullName>
    </submittedName>
</protein>
<dbReference type="GO" id="GO:0015344">
    <property type="term" value="F:siderophore uptake transmembrane transporter activity"/>
    <property type="evidence" value="ECO:0007669"/>
    <property type="project" value="TreeGrafter"/>
</dbReference>
<dbReference type="InterPro" id="IPR037066">
    <property type="entry name" value="Plug_dom_sf"/>
</dbReference>
<keyword evidence="14" id="KW-0675">Receptor</keyword>